<feature type="signal peptide" evidence="1">
    <location>
        <begin position="1"/>
        <end position="17"/>
    </location>
</feature>
<evidence type="ECO:0000313" key="2">
    <source>
        <dbReference type="EMBL" id="GAU94948.1"/>
    </source>
</evidence>
<dbReference type="AlphaFoldDB" id="A0A1D1V8V4"/>
<sequence>MWRILVLHLITAGFVGASGLNLKYPWLSSVLSDKAAKQSNRPMIDTAGNSNYLTNTFTGKFDNDDDMNSLSNQVDAIFGEPSLTTYDSGARSPLNHQQAMKKYWAIMNPGFSWHTKAKKSQPFDWFMSGGEYESYPAGRQFAQLGPVKYQPEEPYYNIGGIQRGNQGGIFADSEN</sequence>
<name>A0A1D1V8V4_RAMVA</name>
<accession>A0A1D1V8V4</accession>
<organism evidence="2 3">
    <name type="scientific">Ramazzottius varieornatus</name>
    <name type="common">Water bear</name>
    <name type="synonym">Tardigrade</name>
    <dbReference type="NCBI Taxonomy" id="947166"/>
    <lineage>
        <taxon>Eukaryota</taxon>
        <taxon>Metazoa</taxon>
        <taxon>Ecdysozoa</taxon>
        <taxon>Tardigrada</taxon>
        <taxon>Eutardigrada</taxon>
        <taxon>Parachela</taxon>
        <taxon>Hypsibioidea</taxon>
        <taxon>Ramazzottiidae</taxon>
        <taxon>Ramazzottius</taxon>
    </lineage>
</organism>
<proteinExistence type="predicted"/>
<dbReference type="EMBL" id="BDGG01000003">
    <property type="protein sequence ID" value="GAU94948.1"/>
    <property type="molecule type" value="Genomic_DNA"/>
</dbReference>
<keyword evidence="1" id="KW-0732">Signal</keyword>
<evidence type="ECO:0000313" key="3">
    <source>
        <dbReference type="Proteomes" id="UP000186922"/>
    </source>
</evidence>
<evidence type="ECO:0000256" key="1">
    <source>
        <dbReference type="SAM" id="SignalP"/>
    </source>
</evidence>
<gene>
    <name evidence="2" type="primary">RvY_06644-1</name>
    <name evidence="2" type="synonym">RvY_06644.1</name>
    <name evidence="2" type="ORF">RvY_06644</name>
</gene>
<reference evidence="2 3" key="1">
    <citation type="journal article" date="2016" name="Nat. Commun.">
        <title>Extremotolerant tardigrade genome and improved radiotolerance of human cultured cells by tardigrade-unique protein.</title>
        <authorList>
            <person name="Hashimoto T."/>
            <person name="Horikawa D.D."/>
            <person name="Saito Y."/>
            <person name="Kuwahara H."/>
            <person name="Kozuka-Hata H."/>
            <person name="Shin-I T."/>
            <person name="Minakuchi Y."/>
            <person name="Ohishi K."/>
            <person name="Motoyama A."/>
            <person name="Aizu T."/>
            <person name="Enomoto A."/>
            <person name="Kondo K."/>
            <person name="Tanaka S."/>
            <person name="Hara Y."/>
            <person name="Koshikawa S."/>
            <person name="Sagara H."/>
            <person name="Miura T."/>
            <person name="Yokobori S."/>
            <person name="Miyagawa K."/>
            <person name="Suzuki Y."/>
            <person name="Kubo T."/>
            <person name="Oyama M."/>
            <person name="Kohara Y."/>
            <person name="Fujiyama A."/>
            <person name="Arakawa K."/>
            <person name="Katayama T."/>
            <person name="Toyoda A."/>
            <person name="Kunieda T."/>
        </authorList>
    </citation>
    <scope>NUCLEOTIDE SEQUENCE [LARGE SCALE GENOMIC DNA]</scope>
    <source>
        <strain evidence="2 3">YOKOZUNA-1</strain>
    </source>
</reference>
<protein>
    <submittedName>
        <fullName evidence="2">Uncharacterized protein</fullName>
    </submittedName>
</protein>
<dbReference type="Proteomes" id="UP000186922">
    <property type="component" value="Unassembled WGS sequence"/>
</dbReference>
<keyword evidence="3" id="KW-1185">Reference proteome</keyword>
<comment type="caution">
    <text evidence="2">The sequence shown here is derived from an EMBL/GenBank/DDBJ whole genome shotgun (WGS) entry which is preliminary data.</text>
</comment>
<feature type="chain" id="PRO_5008898161" evidence="1">
    <location>
        <begin position="18"/>
        <end position="175"/>
    </location>
</feature>